<dbReference type="AlphaFoldDB" id="A0A2W4WC30"/>
<reference evidence="1 2" key="2">
    <citation type="submission" date="2018-06" db="EMBL/GenBank/DDBJ databases">
        <title>Metagenomic assembly of (sub)arctic Cyanobacteria and their associated microbiome from non-axenic cultures.</title>
        <authorList>
            <person name="Baurain D."/>
        </authorList>
    </citation>
    <scope>NUCLEOTIDE SEQUENCE [LARGE SCALE GENOMIC DNA]</scope>
    <source>
        <strain evidence="1">ULC041bin1</strain>
    </source>
</reference>
<accession>A0A2W4WC30</accession>
<dbReference type="InterPro" id="IPR009057">
    <property type="entry name" value="Homeodomain-like_sf"/>
</dbReference>
<proteinExistence type="predicted"/>
<name>A0A2W4WC30_9CYAN</name>
<evidence type="ECO:0008006" key="3">
    <source>
        <dbReference type="Google" id="ProtNLM"/>
    </source>
</evidence>
<dbReference type="InterPro" id="IPR036388">
    <property type="entry name" value="WH-like_DNA-bd_sf"/>
</dbReference>
<evidence type="ECO:0000313" key="2">
    <source>
        <dbReference type="Proteomes" id="UP000249081"/>
    </source>
</evidence>
<dbReference type="EMBL" id="QBMN01000055">
    <property type="protein sequence ID" value="PZO42022.1"/>
    <property type="molecule type" value="Genomic_DNA"/>
</dbReference>
<organism evidence="1 2">
    <name type="scientific">Shackletoniella antarctica</name>
    <dbReference type="NCBI Taxonomy" id="268115"/>
    <lineage>
        <taxon>Bacteria</taxon>
        <taxon>Bacillati</taxon>
        <taxon>Cyanobacteriota</taxon>
        <taxon>Cyanophyceae</taxon>
        <taxon>Oculatellales</taxon>
        <taxon>Oculatellaceae</taxon>
        <taxon>Shackletoniella</taxon>
    </lineage>
</organism>
<sequence>MDERTLLERITVDPELFGGRPIVQGQAITVEGVLASMVAGASLEEVLIIYSELSREDVLACLEYARRLVALMRLKGTDLTLRRA</sequence>
<dbReference type="SUPFAM" id="SSF46689">
    <property type="entry name" value="Homeodomain-like"/>
    <property type="match status" value="1"/>
</dbReference>
<dbReference type="Gene3D" id="1.10.10.10">
    <property type="entry name" value="Winged helix-like DNA-binding domain superfamily/Winged helix DNA-binding domain"/>
    <property type="match status" value="1"/>
</dbReference>
<comment type="caution">
    <text evidence="1">The sequence shown here is derived from an EMBL/GenBank/DDBJ whole genome shotgun (WGS) entry which is preliminary data.</text>
</comment>
<reference evidence="2" key="1">
    <citation type="submission" date="2018-04" db="EMBL/GenBank/DDBJ databases">
        <authorList>
            <person name="Cornet L."/>
        </authorList>
    </citation>
    <scope>NUCLEOTIDE SEQUENCE [LARGE SCALE GENOMIC DNA]</scope>
</reference>
<evidence type="ECO:0000313" key="1">
    <source>
        <dbReference type="EMBL" id="PZO42022.1"/>
    </source>
</evidence>
<protein>
    <recommendedName>
        <fullName evidence="3">DUF433 domain-containing protein</fullName>
    </recommendedName>
</protein>
<dbReference type="InterPro" id="IPR007367">
    <property type="entry name" value="DUF433"/>
</dbReference>
<dbReference type="Pfam" id="PF04255">
    <property type="entry name" value="DUF433"/>
    <property type="match status" value="1"/>
</dbReference>
<gene>
    <name evidence="1" type="ORF">DCF17_09635</name>
</gene>
<dbReference type="Proteomes" id="UP000249081">
    <property type="component" value="Unassembled WGS sequence"/>
</dbReference>